<keyword evidence="4" id="KW-0808">Transferase</keyword>
<evidence type="ECO:0000256" key="2">
    <source>
        <dbReference type="ARBA" id="ARBA00012438"/>
    </source>
</evidence>
<evidence type="ECO:0000256" key="1">
    <source>
        <dbReference type="ARBA" id="ARBA00000085"/>
    </source>
</evidence>
<dbReference type="PANTHER" id="PTHR43711:SF1">
    <property type="entry name" value="HISTIDINE KINASE 1"/>
    <property type="match status" value="1"/>
</dbReference>
<dbReference type="InterPro" id="IPR036890">
    <property type="entry name" value="HATPase_C_sf"/>
</dbReference>
<dbReference type="PROSITE" id="PS50109">
    <property type="entry name" value="HIS_KIN"/>
    <property type="match status" value="1"/>
</dbReference>
<feature type="transmembrane region" description="Helical" evidence="8">
    <location>
        <begin position="55"/>
        <end position="73"/>
    </location>
</feature>
<dbReference type="SMART" id="SM00388">
    <property type="entry name" value="HisKA"/>
    <property type="match status" value="1"/>
</dbReference>
<dbReference type="Gene3D" id="3.30.565.10">
    <property type="entry name" value="Histidine kinase-like ATPase, C-terminal domain"/>
    <property type="match status" value="1"/>
</dbReference>
<feature type="transmembrane region" description="Helical" evidence="8">
    <location>
        <begin position="29"/>
        <end position="49"/>
    </location>
</feature>
<dbReference type="EMBL" id="QGDO01000001">
    <property type="protein sequence ID" value="PWJ44204.1"/>
    <property type="molecule type" value="Genomic_DNA"/>
</dbReference>
<keyword evidence="8" id="KW-1133">Transmembrane helix</keyword>
<dbReference type="Pfam" id="PF02518">
    <property type="entry name" value="HATPase_c"/>
    <property type="match status" value="1"/>
</dbReference>
<dbReference type="OrthoDB" id="594725at2"/>
<proteinExistence type="predicted"/>
<keyword evidence="11" id="KW-1185">Reference proteome</keyword>
<evidence type="ECO:0000256" key="5">
    <source>
        <dbReference type="ARBA" id="ARBA00022777"/>
    </source>
</evidence>
<dbReference type="InterPro" id="IPR005467">
    <property type="entry name" value="His_kinase_dom"/>
</dbReference>
<feature type="transmembrane region" description="Helical" evidence="8">
    <location>
        <begin position="105"/>
        <end position="124"/>
    </location>
</feature>
<evidence type="ECO:0000259" key="9">
    <source>
        <dbReference type="PROSITE" id="PS50109"/>
    </source>
</evidence>
<dbReference type="GO" id="GO:0000155">
    <property type="term" value="F:phosphorelay sensor kinase activity"/>
    <property type="evidence" value="ECO:0007669"/>
    <property type="project" value="InterPro"/>
</dbReference>
<dbReference type="InterPro" id="IPR036097">
    <property type="entry name" value="HisK_dim/P_sf"/>
</dbReference>
<dbReference type="SUPFAM" id="SSF47384">
    <property type="entry name" value="Homodimeric domain of signal transducing histidine kinase"/>
    <property type="match status" value="1"/>
</dbReference>
<evidence type="ECO:0000256" key="6">
    <source>
        <dbReference type="ARBA" id="ARBA00023012"/>
    </source>
</evidence>
<feature type="coiled-coil region" evidence="7">
    <location>
        <begin position="183"/>
        <end position="218"/>
    </location>
</feature>
<feature type="domain" description="Histidine kinase" evidence="9">
    <location>
        <begin position="224"/>
        <end position="443"/>
    </location>
</feature>
<comment type="catalytic activity">
    <reaction evidence="1">
        <text>ATP + protein L-histidine = ADP + protein N-phospho-L-histidine.</text>
        <dbReference type="EC" id="2.7.13.3"/>
    </reaction>
</comment>
<dbReference type="CDD" id="cd00075">
    <property type="entry name" value="HATPase"/>
    <property type="match status" value="1"/>
</dbReference>
<protein>
    <recommendedName>
        <fullName evidence="2">histidine kinase</fullName>
        <ecNumber evidence="2">2.7.13.3</ecNumber>
    </recommendedName>
</protein>
<evidence type="ECO:0000256" key="7">
    <source>
        <dbReference type="SAM" id="Coils"/>
    </source>
</evidence>
<evidence type="ECO:0000313" key="11">
    <source>
        <dbReference type="Proteomes" id="UP000245535"/>
    </source>
</evidence>
<dbReference type="SUPFAM" id="SSF55874">
    <property type="entry name" value="ATPase domain of HSP90 chaperone/DNA topoisomerase II/histidine kinase"/>
    <property type="match status" value="1"/>
</dbReference>
<dbReference type="FunFam" id="3.30.565.10:FF:000006">
    <property type="entry name" value="Sensor histidine kinase WalK"/>
    <property type="match status" value="1"/>
</dbReference>
<keyword evidence="8" id="KW-0472">Membrane</keyword>
<dbReference type="InterPro" id="IPR003594">
    <property type="entry name" value="HATPase_dom"/>
</dbReference>
<evidence type="ECO:0000313" key="10">
    <source>
        <dbReference type="EMBL" id="PWJ44204.1"/>
    </source>
</evidence>
<keyword evidence="8" id="KW-0812">Transmembrane</keyword>
<dbReference type="RefSeq" id="WP_109615715.1">
    <property type="nucleotide sequence ID" value="NZ_QGDO01000001.1"/>
</dbReference>
<dbReference type="InterPro" id="IPR003661">
    <property type="entry name" value="HisK_dim/P_dom"/>
</dbReference>
<evidence type="ECO:0000256" key="4">
    <source>
        <dbReference type="ARBA" id="ARBA00022679"/>
    </source>
</evidence>
<feature type="transmembrane region" description="Helical" evidence="8">
    <location>
        <begin position="80"/>
        <end position="99"/>
    </location>
</feature>
<organism evidence="10 11">
    <name type="scientific">Sediminitomix flava</name>
    <dbReference type="NCBI Taxonomy" id="379075"/>
    <lineage>
        <taxon>Bacteria</taxon>
        <taxon>Pseudomonadati</taxon>
        <taxon>Bacteroidota</taxon>
        <taxon>Cytophagia</taxon>
        <taxon>Cytophagales</taxon>
        <taxon>Flammeovirgaceae</taxon>
        <taxon>Sediminitomix</taxon>
    </lineage>
</organism>
<dbReference type="Gene3D" id="1.10.287.130">
    <property type="match status" value="1"/>
</dbReference>
<evidence type="ECO:0000256" key="8">
    <source>
        <dbReference type="SAM" id="Phobius"/>
    </source>
</evidence>
<reference evidence="10 11" key="1">
    <citation type="submission" date="2018-03" db="EMBL/GenBank/DDBJ databases">
        <title>Genomic Encyclopedia of Archaeal and Bacterial Type Strains, Phase II (KMG-II): from individual species to whole genera.</title>
        <authorList>
            <person name="Goeker M."/>
        </authorList>
    </citation>
    <scope>NUCLEOTIDE SEQUENCE [LARGE SCALE GENOMIC DNA]</scope>
    <source>
        <strain evidence="10 11">DSM 28229</strain>
    </source>
</reference>
<keyword evidence="7" id="KW-0175">Coiled coil</keyword>
<dbReference type="Pfam" id="PF00512">
    <property type="entry name" value="HisKA"/>
    <property type="match status" value="1"/>
</dbReference>
<sequence length="453" mass="51399">MKPIISLPKYFSSAFLLGDKDNFSFKERVINCTFFCGSIATSTLYITGIQTFTPLFSIIIISSIILGFIGYLTTRIYRRYLVSLLILIVLELIIIVMLWKEKGGVLGLVPITFIGIVVIDIHLIPKKYNPLFIITSVLLFSAVIFAEVKFSELQIEVSSTIEEKIALASINWGAIMLIILAIIVLFKNEYDKAQNILHEQKEELKQMLQKEQERHQMKGAFLAMVSHQFRTPMTVIQSSTNLIQLRASKSFQGSELDKTSRQFENIYGAIDTLTNIMERMLNYESIQANNVNFNPKMLELQSFIQKIINNYPTTKKTQKIDLTYTGTARQIQADPILMEHCISNLISNAVKYDPQHRFPNINICFTKDNVQISISDKGLGIPEEQQKELFSPFFRAKNVANIKGTGVGLFVVKNFIELHDGQITVKSKEGEGTTFKLSLPFKKNNLKVEAPSI</sequence>
<dbReference type="CDD" id="cd00082">
    <property type="entry name" value="HisKA"/>
    <property type="match status" value="1"/>
</dbReference>
<keyword evidence="6" id="KW-0902">Two-component regulatory system</keyword>
<keyword evidence="3" id="KW-0597">Phosphoprotein</keyword>
<dbReference type="Proteomes" id="UP000245535">
    <property type="component" value="Unassembled WGS sequence"/>
</dbReference>
<feature type="transmembrane region" description="Helical" evidence="8">
    <location>
        <begin position="131"/>
        <end position="150"/>
    </location>
</feature>
<dbReference type="EC" id="2.7.13.3" evidence="2"/>
<comment type="caution">
    <text evidence="10">The sequence shown here is derived from an EMBL/GenBank/DDBJ whole genome shotgun (WGS) entry which is preliminary data.</text>
</comment>
<evidence type="ECO:0000256" key="3">
    <source>
        <dbReference type="ARBA" id="ARBA00022553"/>
    </source>
</evidence>
<feature type="transmembrane region" description="Helical" evidence="8">
    <location>
        <begin position="165"/>
        <end position="186"/>
    </location>
</feature>
<dbReference type="AlphaFoldDB" id="A0A315ZHM2"/>
<name>A0A315ZHM2_SEDFL</name>
<dbReference type="InterPro" id="IPR004358">
    <property type="entry name" value="Sig_transdc_His_kin-like_C"/>
</dbReference>
<dbReference type="InterPro" id="IPR050736">
    <property type="entry name" value="Sensor_HK_Regulatory"/>
</dbReference>
<dbReference type="PRINTS" id="PR00344">
    <property type="entry name" value="BCTRLSENSOR"/>
</dbReference>
<keyword evidence="5" id="KW-0418">Kinase</keyword>
<dbReference type="PANTHER" id="PTHR43711">
    <property type="entry name" value="TWO-COMPONENT HISTIDINE KINASE"/>
    <property type="match status" value="1"/>
</dbReference>
<gene>
    <name evidence="10" type="ORF">BC781_101554</name>
</gene>
<accession>A0A315ZHM2</accession>
<dbReference type="SMART" id="SM00387">
    <property type="entry name" value="HATPase_c"/>
    <property type="match status" value="1"/>
</dbReference>